<evidence type="ECO:0000313" key="2">
    <source>
        <dbReference type="EMBL" id="KGE85845.1"/>
    </source>
</evidence>
<dbReference type="InterPro" id="IPR026444">
    <property type="entry name" value="Secre_tail"/>
</dbReference>
<protein>
    <recommendedName>
        <fullName evidence="4">Secretion system C-terminal sorting domain-containing protein</fullName>
    </recommendedName>
</protein>
<gene>
    <name evidence="2" type="ORF">IX84_24805</name>
</gene>
<sequence>MRKIFWIATFWIFVSGLQAQVYPGDANNSGKVDQADVLYTGYAYGSAGPARIETGTIFEEMPISINWMQSFPNGVGYAHADANGNGQVNLSDMLAVVTNFGQSHSTPVPVVFPAAVPGMDAALAFTPDLLNPPLTAGSIVNIALDLDYPNLPTEVNGLAFEIAFNKNYIQSISLSYDEEWLGGTSESFRFQTISTSQTDRLKTASTRYGVNPTAAEGRVGVLSIVIEDDLITFMQADSAKILLEIKEVMLVNDSLELQPVVTDSLMLTVYNPNYLVTQTLTEETADMRLLPNPVRNGRVLVEAPKGIARVGVFNMLGQPLYEQEPLTPTFEMAVPGSWPTGYYLVRVQQSDGLLSEKLLYIIQ</sequence>
<reference evidence="2 3" key="1">
    <citation type="journal article" date="2014" name="Int. J. Syst. Evol. Microbiol.">
        <title>Phaeodactylibacter xiamenensis gen. nov., sp. nov., a member of the family Saprospiraceae isolated from the marine alga Phaeodactylum tricornutum.</title>
        <authorList>
            <person name="Chen Z.Jr."/>
            <person name="Lei X."/>
            <person name="Lai Q."/>
            <person name="Li Y."/>
            <person name="Zhang B."/>
            <person name="Zhang J."/>
            <person name="Zhang H."/>
            <person name="Yang L."/>
            <person name="Zheng W."/>
            <person name="Tian Y."/>
            <person name="Yu Z."/>
            <person name="Xu H.Jr."/>
            <person name="Zheng T."/>
        </authorList>
    </citation>
    <scope>NUCLEOTIDE SEQUENCE [LARGE SCALE GENOMIC DNA]</scope>
    <source>
        <strain evidence="2 3">KD52</strain>
    </source>
</reference>
<dbReference type="Proteomes" id="UP000029736">
    <property type="component" value="Unassembled WGS sequence"/>
</dbReference>
<accession>A0A098S168</accession>
<evidence type="ECO:0000256" key="1">
    <source>
        <dbReference type="SAM" id="SignalP"/>
    </source>
</evidence>
<evidence type="ECO:0000313" key="3">
    <source>
        <dbReference type="Proteomes" id="UP000029736"/>
    </source>
</evidence>
<dbReference type="InterPro" id="IPR018247">
    <property type="entry name" value="EF_Hand_1_Ca_BS"/>
</dbReference>
<organism evidence="2 3">
    <name type="scientific">Phaeodactylibacter xiamenensis</name>
    <dbReference type="NCBI Taxonomy" id="1524460"/>
    <lineage>
        <taxon>Bacteria</taxon>
        <taxon>Pseudomonadati</taxon>
        <taxon>Bacteroidota</taxon>
        <taxon>Saprospiria</taxon>
        <taxon>Saprospirales</taxon>
        <taxon>Haliscomenobacteraceae</taxon>
        <taxon>Phaeodactylibacter</taxon>
    </lineage>
</organism>
<feature type="signal peptide" evidence="1">
    <location>
        <begin position="1"/>
        <end position="19"/>
    </location>
</feature>
<proteinExistence type="predicted"/>
<dbReference type="NCBIfam" id="TIGR04183">
    <property type="entry name" value="Por_Secre_tail"/>
    <property type="match status" value="1"/>
</dbReference>
<dbReference type="Gene3D" id="1.10.1330.10">
    <property type="entry name" value="Dockerin domain"/>
    <property type="match status" value="1"/>
</dbReference>
<dbReference type="OrthoDB" id="1492094at2"/>
<name>A0A098S168_9BACT</name>
<dbReference type="EMBL" id="JPOS01000083">
    <property type="protein sequence ID" value="KGE85845.1"/>
    <property type="molecule type" value="Genomic_DNA"/>
</dbReference>
<dbReference type="PROSITE" id="PS00018">
    <property type="entry name" value="EF_HAND_1"/>
    <property type="match status" value="1"/>
</dbReference>
<keyword evidence="1" id="KW-0732">Signal</keyword>
<evidence type="ECO:0008006" key="4">
    <source>
        <dbReference type="Google" id="ProtNLM"/>
    </source>
</evidence>
<dbReference type="InterPro" id="IPR036439">
    <property type="entry name" value="Dockerin_dom_sf"/>
</dbReference>
<dbReference type="AlphaFoldDB" id="A0A098S168"/>
<dbReference type="GO" id="GO:0000272">
    <property type="term" value="P:polysaccharide catabolic process"/>
    <property type="evidence" value="ECO:0007669"/>
    <property type="project" value="InterPro"/>
</dbReference>
<keyword evidence="3" id="KW-1185">Reference proteome</keyword>
<comment type="caution">
    <text evidence="2">The sequence shown here is derived from an EMBL/GenBank/DDBJ whole genome shotgun (WGS) entry which is preliminary data.</text>
</comment>
<feature type="chain" id="PRO_5001947456" description="Secretion system C-terminal sorting domain-containing protein" evidence="1">
    <location>
        <begin position="20"/>
        <end position="363"/>
    </location>
</feature>
<dbReference type="STRING" id="1524460.IX84_24805"/>
<dbReference type="RefSeq" id="WP_044226705.1">
    <property type="nucleotide sequence ID" value="NZ_JBKAGJ010000002.1"/>
</dbReference>